<evidence type="ECO:0000313" key="2">
    <source>
        <dbReference type="EMBL" id="KAF7394639.1"/>
    </source>
</evidence>
<feature type="compositionally biased region" description="Gly residues" evidence="1">
    <location>
        <begin position="21"/>
        <end position="43"/>
    </location>
</feature>
<feature type="compositionally biased region" description="Low complexity" evidence="1">
    <location>
        <begin position="1"/>
        <end position="14"/>
    </location>
</feature>
<dbReference type="PROSITE" id="PS51257">
    <property type="entry name" value="PROKAR_LIPOPROTEIN"/>
    <property type="match status" value="1"/>
</dbReference>
<feature type="compositionally biased region" description="Basic and acidic residues" evidence="1">
    <location>
        <begin position="62"/>
        <end position="79"/>
    </location>
</feature>
<evidence type="ECO:0000313" key="3">
    <source>
        <dbReference type="Proteomes" id="UP000614350"/>
    </source>
</evidence>
<accession>A0A834N4H5</accession>
<evidence type="ECO:0000256" key="1">
    <source>
        <dbReference type="SAM" id="MobiDB-lite"/>
    </source>
</evidence>
<dbReference type="AlphaFoldDB" id="A0A834N4H5"/>
<gene>
    <name evidence="2" type="ORF">HZH66_007813</name>
</gene>
<feature type="region of interest" description="Disordered" evidence="1">
    <location>
        <begin position="1"/>
        <end position="79"/>
    </location>
</feature>
<name>A0A834N4H5_VESVU</name>
<protein>
    <submittedName>
        <fullName evidence="2">Uncharacterized protein</fullName>
    </submittedName>
</protein>
<dbReference type="EMBL" id="JACSEA010000008">
    <property type="protein sequence ID" value="KAF7394639.1"/>
    <property type="molecule type" value="Genomic_DNA"/>
</dbReference>
<sequence length="79" mass="7590">MEEARSAAAAAASGDGDGGDGDGGGGGGGGGGCTYGGGSGGGMREIAREIILSGSDGVPWTNEKDYDYESNSEGRAEKI</sequence>
<keyword evidence="3" id="KW-1185">Reference proteome</keyword>
<comment type="caution">
    <text evidence="2">The sequence shown here is derived from an EMBL/GenBank/DDBJ whole genome shotgun (WGS) entry which is preliminary data.</text>
</comment>
<dbReference type="Proteomes" id="UP000614350">
    <property type="component" value="Unassembled WGS sequence"/>
</dbReference>
<reference evidence="2" key="1">
    <citation type="journal article" date="2020" name="G3 (Bethesda)">
        <title>High-Quality Assemblies for Three Invasive Social Wasps from the &lt;i&gt;Vespula&lt;/i&gt; Genus.</title>
        <authorList>
            <person name="Harrop T.W.R."/>
            <person name="Guhlin J."/>
            <person name="McLaughlin G.M."/>
            <person name="Permina E."/>
            <person name="Stockwell P."/>
            <person name="Gilligan J."/>
            <person name="Le Lec M.F."/>
            <person name="Gruber M.A.M."/>
            <person name="Quinn O."/>
            <person name="Lovegrove M."/>
            <person name="Duncan E.J."/>
            <person name="Remnant E.J."/>
            <person name="Van Eeckhoven J."/>
            <person name="Graham B."/>
            <person name="Knapp R.A."/>
            <person name="Langford K.W."/>
            <person name="Kronenberg Z."/>
            <person name="Press M.O."/>
            <person name="Eacker S.M."/>
            <person name="Wilson-Rankin E.E."/>
            <person name="Purcell J."/>
            <person name="Lester P.J."/>
            <person name="Dearden P.K."/>
        </authorList>
    </citation>
    <scope>NUCLEOTIDE SEQUENCE</scope>
    <source>
        <strain evidence="2">Marl-1</strain>
    </source>
</reference>
<proteinExistence type="predicted"/>
<organism evidence="2 3">
    <name type="scientific">Vespula vulgaris</name>
    <name type="common">Yellow jacket</name>
    <name type="synonym">Wasp</name>
    <dbReference type="NCBI Taxonomy" id="7454"/>
    <lineage>
        <taxon>Eukaryota</taxon>
        <taxon>Metazoa</taxon>
        <taxon>Ecdysozoa</taxon>
        <taxon>Arthropoda</taxon>
        <taxon>Hexapoda</taxon>
        <taxon>Insecta</taxon>
        <taxon>Pterygota</taxon>
        <taxon>Neoptera</taxon>
        <taxon>Endopterygota</taxon>
        <taxon>Hymenoptera</taxon>
        <taxon>Apocrita</taxon>
        <taxon>Aculeata</taxon>
        <taxon>Vespoidea</taxon>
        <taxon>Vespidae</taxon>
        <taxon>Vespinae</taxon>
        <taxon>Vespula</taxon>
    </lineage>
</organism>